<keyword evidence="5 7" id="KW-1133">Transmembrane helix</keyword>
<evidence type="ECO:0000313" key="9">
    <source>
        <dbReference type="Proteomes" id="UP000823928"/>
    </source>
</evidence>
<proteinExistence type="inferred from homology"/>
<comment type="subcellular location">
    <subcellularLocation>
        <location evidence="1">Cell membrane</location>
        <topology evidence="1">Multi-pass membrane protein</topology>
    </subcellularLocation>
</comment>
<evidence type="ECO:0000256" key="3">
    <source>
        <dbReference type="ARBA" id="ARBA00022475"/>
    </source>
</evidence>
<feature type="transmembrane region" description="Helical" evidence="7">
    <location>
        <begin position="189"/>
        <end position="211"/>
    </location>
</feature>
<dbReference type="GO" id="GO:0005886">
    <property type="term" value="C:plasma membrane"/>
    <property type="evidence" value="ECO:0007669"/>
    <property type="project" value="UniProtKB-SubCell"/>
</dbReference>
<feature type="transmembrane region" description="Helical" evidence="7">
    <location>
        <begin position="127"/>
        <end position="145"/>
    </location>
</feature>
<dbReference type="InterPro" id="IPR004630">
    <property type="entry name" value="UPF0324_YeiH-like"/>
</dbReference>
<evidence type="ECO:0000256" key="1">
    <source>
        <dbReference type="ARBA" id="ARBA00004651"/>
    </source>
</evidence>
<protein>
    <submittedName>
        <fullName evidence="8">YeiH family putative sulfate export transporter</fullName>
    </submittedName>
</protein>
<dbReference type="Pfam" id="PF03601">
    <property type="entry name" value="Cons_hypoth698"/>
    <property type="match status" value="1"/>
</dbReference>
<comment type="caution">
    <text evidence="8">The sequence shown here is derived from an EMBL/GenBank/DDBJ whole genome shotgun (WGS) entry which is preliminary data.</text>
</comment>
<dbReference type="Proteomes" id="UP000823928">
    <property type="component" value="Unassembled WGS sequence"/>
</dbReference>
<comment type="similarity">
    <text evidence="2">Belongs to the UPF0324 family.</text>
</comment>
<feature type="transmembrane region" description="Helical" evidence="7">
    <location>
        <begin position="40"/>
        <end position="59"/>
    </location>
</feature>
<evidence type="ECO:0000256" key="2">
    <source>
        <dbReference type="ARBA" id="ARBA00007977"/>
    </source>
</evidence>
<feature type="transmembrane region" description="Helical" evidence="7">
    <location>
        <begin position="157"/>
        <end position="177"/>
    </location>
</feature>
<dbReference type="PANTHER" id="PTHR30106">
    <property type="entry name" value="INNER MEMBRANE PROTEIN YEIH-RELATED"/>
    <property type="match status" value="1"/>
</dbReference>
<feature type="transmembrane region" description="Helical" evidence="7">
    <location>
        <begin position="223"/>
        <end position="241"/>
    </location>
</feature>
<accession>A0A9D1F095</accession>
<name>A0A9D1F095_9BACT</name>
<sequence length="336" mass="37095">MNKDYCMKKNILGMVFCAVFALAAYLTCKCDFCASINLNSLTFAIIIGMVIGNVFNRFIPENFREGITFSSKRILRFAIVLYGFRITFQQIFAVGLDGLFADIVMLTTTYLFGYYLGTRVFKLDKDLCMLTAIGSSICGAAAVLGTDAVLKAKSHKVSLAVATVVLFGTISMFLYPFLFKLGLLSPEYFGVYIGSTVHEVAQVVAAGSAVSPVAMDTAVIVKLTRVMMLVPYLFLLGMYLAKKSGTKREKVPMPWFAIFFVAVCGLNSLHIVPEVIRTFLIEFDVFLLTMAMFALGAETNFNKIKGLGWKPIMLAGLMFLWLVFGGMAVNKVLYLL</sequence>
<reference evidence="8" key="2">
    <citation type="journal article" date="2021" name="PeerJ">
        <title>Extensive microbial diversity within the chicken gut microbiome revealed by metagenomics and culture.</title>
        <authorList>
            <person name="Gilroy R."/>
            <person name="Ravi A."/>
            <person name="Getino M."/>
            <person name="Pursley I."/>
            <person name="Horton D.L."/>
            <person name="Alikhan N.F."/>
            <person name="Baker D."/>
            <person name="Gharbi K."/>
            <person name="Hall N."/>
            <person name="Watson M."/>
            <person name="Adriaenssens E.M."/>
            <person name="Foster-Nyarko E."/>
            <person name="Jarju S."/>
            <person name="Secka A."/>
            <person name="Antonio M."/>
            <person name="Oren A."/>
            <person name="Chaudhuri R.R."/>
            <person name="La Ragione R."/>
            <person name="Hildebrand F."/>
            <person name="Pallen M.J."/>
        </authorList>
    </citation>
    <scope>NUCLEOTIDE SEQUENCE</scope>
    <source>
        <strain evidence="8">6276</strain>
    </source>
</reference>
<feature type="transmembrane region" description="Helical" evidence="7">
    <location>
        <begin position="309"/>
        <end position="329"/>
    </location>
</feature>
<keyword evidence="6 7" id="KW-0472">Membrane</keyword>
<evidence type="ECO:0000256" key="6">
    <source>
        <dbReference type="ARBA" id="ARBA00023136"/>
    </source>
</evidence>
<dbReference type="NCBIfam" id="TIGR00698">
    <property type="entry name" value="YeiH family putative sulfate export transporter"/>
    <property type="match status" value="1"/>
</dbReference>
<gene>
    <name evidence="8" type="ORF">IAC10_10180</name>
</gene>
<feature type="transmembrane region" description="Helical" evidence="7">
    <location>
        <begin position="253"/>
        <end position="272"/>
    </location>
</feature>
<dbReference type="AlphaFoldDB" id="A0A9D1F095"/>
<feature type="transmembrane region" description="Helical" evidence="7">
    <location>
        <begin position="98"/>
        <end position="115"/>
    </location>
</feature>
<evidence type="ECO:0000256" key="4">
    <source>
        <dbReference type="ARBA" id="ARBA00022692"/>
    </source>
</evidence>
<evidence type="ECO:0000313" key="8">
    <source>
        <dbReference type="EMBL" id="HIS36976.1"/>
    </source>
</evidence>
<dbReference type="EMBL" id="DVIU01000203">
    <property type="protein sequence ID" value="HIS36976.1"/>
    <property type="molecule type" value="Genomic_DNA"/>
</dbReference>
<keyword evidence="3" id="KW-1003">Cell membrane</keyword>
<dbReference type="InterPro" id="IPR018383">
    <property type="entry name" value="UPF0324_pro"/>
</dbReference>
<evidence type="ECO:0000256" key="5">
    <source>
        <dbReference type="ARBA" id="ARBA00022989"/>
    </source>
</evidence>
<reference evidence="8" key="1">
    <citation type="submission" date="2020-10" db="EMBL/GenBank/DDBJ databases">
        <authorList>
            <person name="Gilroy R."/>
        </authorList>
    </citation>
    <scope>NUCLEOTIDE SEQUENCE</scope>
    <source>
        <strain evidence="8">6276</strain>
    </source>
</reference>
<dbReference type="PANTHER" id="PTHR30106:SF2">
    <property type="entry name" value="UPF0324 INNER MEMBRANE PROTEIN YEIH"/>
    <property type="match status" value="1"/>
</dbReference>
<organism evidence="8 9">
    <name type="scientific">Candidatus Scatousia excrementigallinarum</name>
    <dbReference type="NCBI Taxonomy" id="2840935"/>
    <lineage>
        <taxon>Bacteria</taxon>
        <taxon>Candidatus Scatousia</taxon>
    </lineage>
</organism>
<keyword evidence="4 7" id="KW-0812">Transmembrane</keyword>
<feature type="transmembrane region" description="Helical" evidence="7">
    <location>
        <begin position="278"/>
        <end position="297"/>
    </location>
</feature>
<evidence type="ECO:0000256" key="7">
    <source>
        <dbReference type="SAM" id="Phobius"/>
    </source>
</evidence>